<evidence type="ECO:0000313" key="1">
    <source>
        <dbReference type="EMBL" id="OIQ71570.1"/>
    </source>
</evidence>
<dbReference type="EMBL" id="MLJW01003667">
    <property type="protein sequence ID" value="OIQ71570.1"/>
    <property type="molecule type" value="Genomic_DNA"/>
</dbReference>
<gene>
    <name evidence="1" type="ORF">GALL_468120</name>
</gene>
<dbReference type="SUPFAM" id="SSF53850">
    <property type="entry name" value="Periplasmic binding protein-like II"/>
    <property type="match status" value="1"/>
</dbReference>
<proteinExistence type="predicted"/>
<organism evidence="1">
    <name type="scientific">mine drainage metagenome</name>
    <dbReference type="NCBI Taxonomy" id="410659"/>
    <lineage>
        <taxon>unclassified sequences</taxon>
        <taxon>metagenomes</taxon>
        <taxon>ecological metagenomes</taxon>
    </lineage>
</organism>
<reference evidence="1" key="1">
    <citation type="submission" date="2016-10" db="EMBL/GenBank/DDBJ databases">
        <title>Sequence of Gallionella enrichment culture.</title>
        <authorList>
            <person name="Poehlein A."/>
            <person name="Muehling M."/>
            <person name="Daniel R."/>
        </authorList>
    </citation>
    <scope>NUCLEOTIDE SEQUENCE</scope>
</reference>
<name>A0A1J5PK76_9ZZZZ</name>
<accession>A0A1J5PK76</accession>
<dbReference type="Gene3D" id="3.40.190.10">
    <property type="entry name" value="Periplasmic binding protein-like II"/>
    <property type="match status" value="2"/>
</dbReference>
<comment type="caution">
    <text evidence="1">The sequence shown here is derived from an EMBL/GenBank/DDBJ whole genome shotgun (WGS) entry which is preliminary data.</text>
</comment>
<sequence length="204" mass="22750">MSYSWDDAFIQAMEQGSPIRNKVAAAPLPGSNEVWNRVTGKWDHFDTPNAPPYITWGWTSAVAKASKNKDMAFDYLCFFSNEANANLDLQIGRFGINPYRKAHFDAGFWQSKLGWDKSIAESYVKTLGDMDASNNRVFDLRVPGVNQFMSTLANGVAEAMAGQKTPQVALDEVAQQWTDIVNKIGVDKVRSAYKNVVTLEDKGR</sequence>
<dbReference type="AlphaFoldDB" id="A0A1J5PK76"/>
<protein>
    <recommendedName>
        <fullName evidence="2">Bacterial extracellular solute-binding protein</fullName>
    </recommendedName>
</protein>
<evidence type="ECO:0008006" key="2">
    <source>
        <dbReference type="Google" id="ProtNLM"/>
    </source>
</evidence>